<evidence type="ECO:0000313" key="1">
    <source>
        <dbReference type="EMBL" id="CAK64676.1"/>
    </source>
</evidence>
<dbReference type="RefSeq" id="XP_001432073.1">
    <property type="nucleotide sequence ID" value="XM_001432036.1"/>
</dbReference>
<evidence type="ECO:0008006" key="3">
    <source>
        <dbReference type="Google" id="ProtNLM"/>
    </source>
</evidence>
<dbReference type="KEGG" id="ptm:GSPATT00034153001"/>
<organism evidence="1 2">
    <name type="scientific">Paramecium tetraurelia</name>
    <dbReference type="NCBI Taxonomy" id="5888"/>
    <lineage>
        <taxon>Eukaryota</taxon>
        <taxon>Sar</taxon>
        <taxon>Alveolata</taxon>
        <taxon>Ciliophora</taxon>
        <taxon>Intramacronucleata</taxon>
        <taxon>Oligohymenophorea</taxon>
        <taxon>Peniculida</taxon>
        <taxon>Parameciidae</taxon>
        <taxon>Paramecium</taxon>
    </lineage>
</organism>
<dbReference type="EMBL" id="CT868033">
    <property type="protein sequence ID" value="CAK64676.1"/>
    <property type="molecule type" value="Genomic_DNA"/>
</dbReference>
<gene>
    <name evidence="1" type="ORF">GSPATT00034153001</name>
</gene>
<dbReference type="InParanoid" id="A0C1K9"/>
<dbReference type="HOGENOM" id="CLU_2745502_0_0_1"/>
<dbReference type="AlphaFoldDB" id="A0C1K9"/>
<keyword evidence="2" id="KW-1185">Reference proteome</keyword>
<sequence>MNSAKYIKNHRTQACQIERLKSCRTNCSRKIRSSISQMNQILPLQVMKTIENSYQYIELCKDSLQQLKTNN</sequence>
<protein>
    <recommendedName>
        <fullName evidence="3">BHLH domain-containing protein</fullName>
    </recommendedName>
</protein>
<accession>A0C1K9</accession>
<dbReference type="GeneID" id="5017858"/>
<name>A0C1K9_PARTE</name>
<dbReference type="Proteomes" id="UP000000600">
    <property type="component" value="Unassembled WGS sequence"/>
</dbReference>
<proteinExistence type="predicted"/>
<reference evidence="1 2" key="1">
    <citation type="journal article" date="2006" name="Nature">
        <title>Global trends of whole-genome duplications revealed by the ciliate Paramecium tetraurelia.</title>
        <authorList>
            <consortium name="Genoscope"/>
            <person name="Aury J.-M."/>
            <person name="Jaillon O."/>
            <person name="Duret L."/>
            <person name="Noel B."/>
            <person name="Jubin C."/>
            <person name="Porcel B.M."/>
            <person name="Segurens B."/>
            <person name="Daubin V."/>
            <person name="Anthouard V."/>
            <person name="Aiach N."/>
            <person name="Arnaiz O."/>
            <person name="Billaut A."/>
            <person name="Beisson J."/>
            <person name="Blanc I."/>
            <person name="Bouhouche K."/>
            <person name="Camara F."/>
            <person name="Duharcourt S."/>
            <person name="Guigo R."/>
            <person name="Gogendeau D."/>
            <person name="Katinka M."/>
            <person name="Keller A.-M."/>
            <person name="Kissmehl R."/>
            <person name="Klotz C."/>
            <person name="Koll F."/>
            <person name="Le Moue A."/>
            <person name="Lepere C."/>
            <person name="Malinsky S."/>
            <person name="Nowacki M."/>
            <person name="Nowak J.K."/>
            <person name="Plattner H."/>
            <person name="Poulain J."/>
            <person name="Ruiz F."/>
            <person name="Serrano V."/>
            <person name="Zagulski M."/>
            <person name="Dessen P."/>
            <person name="Betermier M."/>
            <person name="Weissenbach J."/>
            <person name="Scarpelli C."/>
            <person name="Schachter V."/>
            <person name="Sperling L."/>
            <person name="Meyer E."/>
            <person name="Cohen J."/>
            <person name="Wincker P."/>
        </authorList>
    </citation>
    <scope>NUCLEOTIDE SEQUENCE [LARGE SCALE GENOMIC DNA]</scope>
    <source>
        <strain evidence="1 2">Stock d4-2</strain>
    </source>
</reference>
<evidence type="ECO:0000313" key="2">
    <source>
        <dbReference type="Proteomes" id="UP000000600"/>
    </source>
</evidence>